<proteinExistence type="predicted"/>
<dbReference type="Proteomes" id="UP000010744">
    <property type="component" value="Unassembled WGS sequence"/>
</dbReference>
<sequence length="274" mass="30375">MEPWERALRQSPMVLHDATFRSPTLRRLRMRLRWIGWNGSAAGSWSARQWGLLVFAVATTIVVAVGSGGFGPRPDTDPRVRALAREALARLASIPVYAQRPDRDDYDRSAFGSAWTDAVAVAGGGNGCDTRNDILARDLRDIRAGPVSSCPRGVLAGEFRSPYSGEFVVFRRDRGASNVQIDHIVPLAYAWDMGAWSWEAGRRIDFANDPANLVAVDGSSNQEKSDWEPARWMPKARGFWCQYAIQFVTVSATYRLTVDRGSREVLTKALRCAG</sequence>
<keyword evidence="1" id="KW-1133">Transmembrane helix</keyword>
<keyword evidence="4" id="KW-1185">Reference proteome</keyword>
<feature type="transmembrane region" description="Helical" evidence="1">
    <location>
        <begin position="50"/>
        <end position="71"/>
    </location>
</feature>
<evidence type="ECO:0000313" key="3">
    <source>
        <dbReference type="EMBL" id="GAB86470.1"/>
    </source>
</evidence>
<reference evidence="3 4" key="1">
    <citation type="submission" date="2012-08" db="EMBL/GenBank/DDBJ databases">
        <title>Whole genome shotgun sequence of Gordonia rubripertincta NBRC 101908.</title>
        <authorList>
            <person name="Takarada H."/>
            <person name="Hosoyama A."/>
            <person name="Tsuchikane K."/>
            <person name="Katsumata H."/>
            <person name="Baba S."/>
            <person name="Ohji S."/>
            <person name="Yamazaki S."/>
            <person name="Fujita N."/>
        </authorList>
    </citation>
    <scope>NUCLEOTIDE SEQUENCE [LARGE SCALE GENOMIC DNA]</scope>
    <source>
        <strain evidence="3 4">NBRC 101908</strain>
    </source>
</reference>
<evidence type="ECO:0000259" key="2">
    <source>
        <dbReference type="Pfam" id="PF07510"/>
    </source>
</evidence>
<dbReference type="InterPro" id="IPR011089">
    <property type="entry name" value="GmrSD_C"/>
</dbReference>
<dbReference type="PANTHER" id="PTHR24094:SF15">
    <property type="entry name" value="AMP-DEPENDENT SYNTHETASE_LIGASE DOMAIN-CONTAINING PROTEIN-RELATED"/>
    <property type="match status" value="1"/>
</dbReference>
<accession>A0ABQ0HW19</accession>
<comment type="caution">
    <text evidence="3">The sequence shown here is derived from an EMBL/GenBank/DDBJ whole genome shotgun (WGS) entry which is preliminary data.</text>
</comment>
<feature type="domain" description="GmrSD restriction endonucleases C-terminal" evidence="2">
    <location>
        <begin position="129"/>
        <end position="267"/>
    </location>
</feature>
<protein>
    <recommendedName>
        <fullName evidence="2">GmrSD restriction endonucleases C-terminal domain-containing protein</fullName>
    </recommendedName>
</protein>
<evidence type="ECO:0000256" key="1">
    <source>
        <dbReference type="SAM" id="Phobius"/>
    </source>
</evidence>
<organism evidence="3 4">
    <name type="scientific">Gordonia rubripertincta NBRC 101908</name>
    <dbReference type="NCBI Taxonomy" id="1077975"/>
    <lineage>
        <taxon>Bacteria</taxon>
        <taxon>Bacillati</taxon>
        <taxon>Actinomycetota</taxon>
        <taxon>Actinomycetes</taxon>
        <taxon>Mycobacteriales</taxon>
        <taxon>Gordoniaceae</taxon>
        <taxon>Gordonia</taxon>
    </lineage>
</organism>
<evidence type="ECO:0000313" key="4">
    <source>
        <dbReference type="Proteomes" id="UP000010744"/>
    </source>
</evidence>
<name>A0ABQ0HW19_GORRU</name>
<dbReference type="Pfam" id="PF07510">
    <property type="entry name" value="GmrSD_C"/>
    <property type="match status" value="1"/>
</dbReference>
<gene>
    <name evidence="3" type="ORF">GORBP_074_00700</name>
</gene>
<keyword evidence="1" id="KW-0472">Membrane</keyword>
<dbReference type="PANTHER" id="PTHR24094">
    <property type="entry name" value="SECRETED PROTEIN"/>
    <property type="match status" value="1"/>
</dbReference>
<keyword evidence="1" id="KW-0812">Transmembrane</keyword>
<dbReference type="EMBL" id="BAHB01000074">
    <property type="protein sequence ID" value="GAB86470.1"/>
    <property type="molecule type" value="Genomic_DNA"/>
</dbReference>